<dbReference type="STRING" id="4155.A0A022R8E4"/>
<feature type="transmembrane region" description="Helical" evidence="2">
    <location>
        <begin position="59"/>
        <end position="78"/>
    </location>
</feature>
<evidence type="ECO:0000256" key="1">
    <source>
        <dbReference type="SAM" id="MobiDB-lite"/>
    </source>
</evidence>
<dbReference type="eggNOG" id="ENOG502S47K">
    <property type="taxonomic scope" value="Eukaryota"/>
</dbReference>
<keyword evidence="4" id="KW-1185">Reference proteome</keyword>
<dbReference type="Proteomes" id="UP000030748">
    <property type="component" value="Unassembled WGS sequence"/>
</dbReference>
<keyword evidence="2" id="KW-1133">Transmembrane helix</keyword>
<organism evidence="3 4">
    <name type="scientific">Erythranthe guttata</name>
    <name type="common">Yellow monkey flower</name>
    <name type="synonym">Mimulus guttatus</name>
    <dbReference type="NCBI Taxonomy" id="4155"/>
    <lineage>
        <taxon>Eukaryota</taxon>
        <taxon>Viridiplantae</taxon>
        <taxon>Streptophyta</taxon>
        <taxon>Embryophyta</taxon>
        <taxon>Tracheophyta</taxon>
        <taxon>Spermatophyta</taxon>
        <taxon>Magnoliopsida</taxon>
        <taxon>eudicotyledons</taxon>
        <taxon>Gunneridae</taxon>
        <taxon>Pentapetalae</taxon>
        <taxon>asterids</taxon>
        <taxon>lamiids</taxon>
        <taxon>Lamiales</taxon>
        <taxon>Phrymaceae</taxon>
        <taxon>Erythranthe</taxon>
    </lineage>
</organism>
<feature type="compositionally biased region" description="Low complexity" evidence="1">
    <location>
        <begin position="18"/>
        <end position="29"/>
    </location>
</feature>
<dbReference type="PANTHER" id="PTHR34189:SF4">
    <property type="entry name" value="TRANSMEMBRANE PROTEIN"/>
    <property type="match status" value="1"/>
</dbReference>
<reference evidence="3 4" key="1">
    <citation type="journal article" date="2013" name="Proc. Natl. Acad. Sci. U.S.A.">
        <title>Fine-scale variation in meiotic recombination in Mimulus inferred from population shotgun sequencing.</title>
        <authorList>
            <person name="Hellsten U."/>
            <person name="Wright K.M."/>
            <person name="Jenkins J."/>
            <person name="Shu S."/>
            <person name="Yuan Y."/>
            <person name="Wessler S.R."/>
            <person name="Schmutz J."/>
            <person name="Willis J.H."/>
            <person name="Rokhsar D.S."/>
        </authorList>
    </citation>
    <scope>NUCLEOTIDE SEQUENCE [LARGE SCALE GENOMIC DNA]</scope>
    <source>
        <strain evidence="4">cv. DUN x IM62</strain>
    </source>
</reference>
<name>A0A022R8E4_ERYGU</name>
<feature type="region of interest" description="Disordered" evidence="1">
    <location>
        <begin position="1"/>
        <end position="29"/>
    </location>
</feature>
<sequence length="105" mass="11840">MHRSASSNRVREGHHLSYHNNSSASSSKLSSLDADELPLYDPFSDAAKKEKGGARFAEGAVHIIPFVLLFCVFVLWFFSTPPDLPQIQIIPDPLMHMYTYRVYGI</sequence>
<evidence type="ECO:0000313" key="4">
    <source>
        <dbReference type="Proteomes" id="UP000030748"/>
    </source>
</evidence>
<gene>
    <name evidence="3" type="ORF">MIMGU_mgv1a018933mg</name>
</gene>
<keyword evidence="2" id="KW-0472">Membrane</keyword>
<evidence type="ECO:0000313" key="3">
    <source>
        <dbReference type="EMBL" id="EYU35160.1"/>
    </source>
</evidence>
<dbReference type="EMBL" id="KI630628">
    <property type="protein sequence ID" value="EYU35160.1"/>
    <property type="molecule type" value="Genomic_DNA"/>
</dbReference>
<dbReference type="AlphaFoldDB" id="A0A022R8E4"/>
<evidence type="ECO:0000256" key="2">
    <source>
        <dbReference type="SAM" id="Phobius"/>
    </source>
</evidence>
<keyword evidence="2" id="KW-0812">Transmembrane</keyword>
<proteinExistence type="predicted"/>
<accession>A0A022R8E4</accession>
<dbReference type="PANTHER" id="PTHR34189">
    <property type="entry name" value="TRANSMEMBRANE PROTEIN"/>
    <property type="match status" value="1"/>
</dbReference>
<protein>
    <submittedName>
        <fullName evidence="3">Uncharacterized protein</fullName>
    </submittedName>
</protein>